<feature type="compositionally biased region" description="Acidic residues" evidence="1">
    <location>
        <begin position="667"/>
        <end position="688"/>
    </location>
</feature>
<name>A0AAJ0A504_9PEZI</name>
<dbReference type="AlphaFoldDB" id="A0AAJ0A504"/>
<reference evidence="2" key="1">
    <citation type="submission" date="2021-06" db="EMBL/GenBank/DDBJ databases">
        <title>Comparative genomics, transcriptomics and evolutionary studies reveal genomic signatures of adaptation to plant cell wall in hemibiotrophic fungi.</title>
        <authorList>
            <consortium name="DOE Joint Genome Institute"/>
            <person name="Baroncelli R."/>
            <person name="Diaz J.F."/>
            <person name="Benocci T."/>
            <person name="Peng M."/>
            <person name="Battaglia E."/>
            <person name="Haridas S."/>
            <person name="Andreopoulos W."/>
            <person name="Labutti K."/>
            <person name="Pangilinan J."/>
            <person name="Floch G.L."/>
            <person name="Makela M.R."/>
            <person name="Henrissat B."/>
            <person name="Grigoriev I.V."/>
            <person name="Crouch J.A."/>
            <person name="De Vries R.P."/>
            <person name="Sukno S.A."/>
            <person name="Thon M.R."/>
        </authorList>
    </citation>
    <scope>NUCLEOTIDE SEQUENCE</scope>
    <source>
        <strain evidence="2">CBS 102054</strain>
    </source>
</reference>
<feature type="compositionally biased region" description="Acidic residues" evidence="1">
    <location>
        <begin position="649"/>
        <end position="660"/>
    </location>
</feature>
<proteinExistence type="predicted"/>
<gene>
    <name evidence="2" type="ORF">BDP81DRAFT_389027</name>
</gene>
<dbReference type="Proteomes" id="UP001243989">
    <property type="component" value="Unassembled WGS sequence"/>
</dbReference>
<protein>
    <submittedName>
        <fullName evidence="2">Uncharacterized protein</fullName>
    </submittedName>
</protein>
<dbReference type="RefSeq" id="XP_060452248.1">
    <property type="nucleotide sequence ID" value="XM_060587207.1"/>
</dbReference>
<sequence length="714" mass="76699">MVESGESEAVRKMVVYTNVTDGVVAGPEEELDENVEDDVDDDGEIELLVDDVSEVESEVSSSNVELEDVEEVIELDIESDELEEVASGAAEEVSLVVLEDAEVEEIEDEGKVELEMVVVDSAVELAEDVVKLEKDDSELAIRLAGSIVGLEERDSPVELDEEESDELDVASAELSELDTDDELRSELEEREDVAPVVGDSVDVEARLAGSIVGEADGELLVDVVTEDETDVTSVASSELDWGVVEVDSAVEVPVGDGMEDPVKLAAELDDDRESLSEVLEVVELENVLAEEDVGVIEIPSELVSKLTEVGSVTETLVVTEEEEPVELEEDRDTLSEVLMTLPVEVPSRLRLDEEPEEISEASEVVEESTIEDDFALLDTEEISDEDTELVVVESLDVDSKVLISTVFRVLMDKDEPSEELDIDGGLGSEVEMLDTEELSLVEVPVDVGSTVSGSTVVAMLEDSDEEPAEELVEVPSTESLVDVTVVAELGVSVADGVCGSLLVVELESDEDVGVNREESLDEVAEALFSTPDDEMLDVGDSVSRPIVSEELEDSKDDEVIVVEVDSVIKVLEVADSAFNEVLVDDCWPSELVIDKVVVAAESAKSLDEDDVAPEISLLEVVGSSVVDSDVELDSNVSGLTAILTLEDVEDSVEASSDEETAERSELLDDEEGDSASEEIDEIEVTEEVIESREFEDVDGVGDISDVAALDGGSA</sequence>
<organism evidence="2 3">
    <name type="scientific">Colletotrichum phormii</name>
    <dbReference type="NCBI Taxonomy" id="359342"/>
    <lineage>
        <taxon>Eukaryota</taxon>
        <taxon>Fungi</taxon>
        <taxon>Dikarya</taxon>
        <taxon>Ascomycota</taxon>
        <taxon>Pezizomycotina</taxon>
        <taxon>Sordariomycetes</taxon>
        <taxon>Hypocreomycetidae</taxon>
        <taxon>Glomerellales</taxon>
        <taxon>Glomerellaceae</taxon>
        <taxon>Colletotrichum</taxon>
        <taxon>Colletotrichum acutatum species complex</taxon>
    </lineage>
</organism>
<dbReference type="GeneID" id="85472069"/>
<feature type="compositionally biased region" description="Acidic residues" evidence="1">
    <location>
        <begin position="157"/>
        <end position="168"/>
    </location>
</feature>
<evidence type="ECO:0000313" key="3">
    <source>
        <dbReference type="Proteomes" id="UP001243989"/>
    </source>
</evidence>
<comment type="caution">
    <text evidence="2">The sequence shown here is derived from an EMBL/GenBank/DDBJ whole genome shotgun (WGS) entry which is preliminary data.</text>
</comment>
<feature type="region of interest" description="Disordered" evidence="1">
    <location>
        <begin position="649"/>
        <end position="714"/>
    </location>
</feature>
<dbReference type="EMBL" id="JAHMHQ010000001">
    <property type="protein sequence ID" value="KAK1656204.1"/>
    <property type="molecule type" value="Genomic_DNA"/>
</dbReference>
<keyword evidence="3" id="KW-1185">Reference proteome</keyword>
<feature type="region of interest" description="Disordered" evidence="1">
    <location>
        <begin position="153"/>
        <end position="195"/>
    </location>
</feature>
<evidence type="ECO:0000313" key="2">
    <source>
        <dbReference type="EMBL" id="KAK1656204.1"/>
    </source>
</evidence>
<evidence type="ECO:0000256" key="1">
    <source>
        <dbReference type="SAM" id="MobiDB-lite"/>
    </source>
</evidence>
<accession>A0AAJ0A504</accession>